<reference evidence="2" key="1">
    <citation type="journal article" date="2022" name="Int. J. Mol. Sci.">
        <title>Draft Genome of Tanacetum Coccineum: Genomic Comparison of Closely Related Tanacetum-Family Plants.</title>
        <authorList>
            <person name="Yamashiro T."/>
            <person name="Shiraishi A."/>
            <person name="Nakayama K."/>
            <person name="Satake H."/>
        </authorList>
    </citation>
    <scope>NUCLEOTIDE SEQUENCE</scope>
</reference>
<dbReference type="Proteomes" id="UP001151760">
    <property type="component" value="Unassembled WGS sequence"/>
</dbReference>
<reference evidence="2" key="2">
    <citation type="submission" date="2022-01" db="EMBL/GenBank/DDBJ databases">
        <authorList>
            <person name="Yamashiro T."/>
            <person name="Shiraishi A."/>
            <person name="Satake H."/>
            <person name="Nakayama K."/>
        </authorList>
    </citation>
    <scope>NUCLEOTIDE SEQUENCE</scope>
</reference>
<accession>A0ABQ5DVQ4</accession>
<evidence type="ECO:0008006" key="4">
    <source>
        <dbReference type="Google" id="ProtNLM"/>
    </source>
</evidence>
<dbReference type="EMBL" id="BQNB010015693">
    <property type="protein sequence ID" value="GJT43012.1"/>
    <property type="molecule type" value="Genomic_DNA"/>
</dbReference>
<feature type="compositionally biased region" description="Basic and acidic residues" evidence="1">
    <location>
        <begin position="151"/>
        <end position="165"/>
    </location>
</feature>
<evidence type="ECO:0000313" key="3">
    <source>
        <dbReference type="Proteomes" id="UP001151760"/>
    </source>
</evidence>
<evidence type="ECO:0000256" key="1">
    <source>
        <dbReference type="SAM" id="MobiDB-lite"/>
    </source>
</evidence>
<sequence length="173" mass="19645">MEAHLAPKQPVQVNKITSSCEICSGPHDTQYCIENPEQVFVDYASSRNNEVGVFPEKLDDTSTRDTARDSMAHVNAASTDQIEKEELRSKGIKSPFKLLSSKYLSQASLKEQNRNPSSPKHIHFINFIVILCKEDKVREEENVKPNATEYNGHEMTAKAEEKVKEESEDEFEE</sequence>
<proteinExistence type="predicted"/>
<organism evidence="2 3">
    <name type="scientific">Tanacetum coccineum</name>
    <dbReference type="NCBI Taxonomy" id="301880"/>
    <lineage>
        <taxon>Eukaryota</taxon>
        <taxon>Viridiplantae</taxon>
        <taxon>Streptophyta</taxon>
        <taxon>Embryophyta</taxon>
        <taxon>Tracheophyta</taxon>
        <taxon>Spermatophyta</taxon>
        <taxon>Magnoliopsida</taxon>
        <taxon>eudicotyledons</taxon>
        <taxon>Gunneridae</taxon>
        <taxon>Pentapetalae</taxon>
        <taxon>asterids</taxon>
        <taxon>campanulids</taxon>
        <taxon>Asterales</taxon>
        <taxon>Asteraceae</taxon>
        <taxon>Asteroideae</taxon>
        <taxon>Anthemideae</taxon>
        <taxon>Anthemidinae</taxon>
        <taxon>Tanacetum</taxon>
    </lineage>
</organism>
<comment type="caution">
    <text evidence="2">The sequence shown here is derived from an EMBL/GenBank/DDBJ whole genome shotgun (WGS) entry which is preliminary data.</text>
</comment>
<evidence type="ECO:0000313" key="2">
    <source>
        <dbReference type="EMBL" id="GJT43012.1"/>
    </source>
</evidence>
<feature type="region of interest" description="Disordered" evidence="1">
    <location>
        <begin position="140"/>
        <end position="173"/>
    </location>
</feature>
<gene>
    <name evidence="2" type="ORF">Tco_0951727</name>
</gene>
<keyword evidence="3" id="KW-1185">Reference proteome</keyword>
<name>A0ABQ5DVQ4_9ASTR</name>
<protein>
    <recommendedName>
        <fullName evidence="4">MAK10-like protein</fullName>
    </recommendedName>
</protein>